<proteinExistence type="predicted"/>
<dbReference type="PROSITE" id="PS51318">
    <property type="entry name" value="TAT"/>
    <property type="match status" value="1"/>
</dbReference>
<keyword evidence="2" id="KW-1185">Reference proteome</keyword>
<comment type="caution">
    <text evidence="1">The sequence shown here is derived from an EMBL/GenBank/DDBJ whole genome shotgun (WGS) entry which is preliminary data.</text>
</comment>
<reference evidence="1 2" key="1">
    <citation type="submission" date="2019-03" db="EMBL/GenBank/DDBJ databases">
        <title>Draft genome sequences of novel Actinobacteria.</title>
        <authorList>
            <person name="Sahin N."/>
            <person name="Ay H."/>
            <person name="Saygin H."/>
        </authorList>
    </citation>
    <scope>NUCLEOTIDE SEQUENCE [LARGE SCALE GENOMIC DNA]</scope>
    <source>
        <strain evidence="1 2">DSM 45347</strain>
    </source>
</reference>
<dbReference type="OrthoDB" id="3483932at2"/>
<evidence type="ECO:0000313" key="2">
    <source>
        <dbReference type="Proteomes" id="UP000295431"/>
    </source>
</evidence>
<name>A0A4R4NWZ4_9ACTN</name>
<dbReference type="RefSeq" id="WP_131942136.1">
    <property type="nucleotide sequence ID" value="NZ_BAAAMX010000004.1"/>
</dbReference>
<dbReference type="Proteomes" id="UP000295431">
    <property type="component" value="Unassembled WGS sequence"/>
</dbReference>
<dbReference type="InterPro" id="IPR006311">
    <property type="entry name" value="TAT_signal"/>
</dbReference>
<evidence type="ECO:0000313" key="1">
    <source>
        <dbReference type="EMBL" id="TDC12680.1"/>
    </source>
</evidence>
<organism evidence="1 2">
    <name type="scientific">Actinomadura bangladeshensis</name>
    <dbReference type="NCBI Taxonomy" id="453573"/>
    <lineage>
        <taxon>Bacteria</taxon>
        <taxon>Bacillati</taxon>
        <taxon>Actinomycetota</taxon>
        <taxon>Actinomycetes</taxon>
        <taxon>Streptosporangiales</taxon>
        <taxon>Thermomonosporaceae</taxon>
        <taxon>Actinomadura</taxon>
    </lineage>
</organism>
<accession>A0A4R4NWZ4</accession>
<sequence length="193" mass="19851">MSDQEATRYPVLSRRRAIGAAGAGVMLGGALTPSAAASPTTSPTTSPPTGLTARQRAVVLRVARAGANVPVRFPSFGEPGTAEARATAARLDAALARLDAARLAPIAAAADALSEGGTAQRGRAKLLAALGRLADDPEHADGVRMLAALAIATVSRHFDPNGDYPASLWIGGLRHLGRRGRPAHPIPHLEARR</sequence>
<dbReference type="AlphaFoldDB" id="A0A4R4NWZ4"/>
<dbReference type="EMBL" id="SMJW01000120">
    <property type="protein sequence ID" value="TDC12680.1"/>
    <property type="molecule type" value="Genomic_DNA"/>
</dbReference>
<gene>
    <name evidence="1" type="ORF">E1284_22670</name>
</gene>
<protein>
    <submittedName>
        <fullName evidence="1">Uncharacterized protein</fullName>
    </submittedName>
</protein>